<evidence type="ECO:0000313" key="1">
    <source>
        <dbReference type="EMBL" id="QUN06395.1"/>
    </source>
</evidence>
<dbReference type="Proteomes" id="UP000679575">
    <property type="component" value="Chromosome"/>
</dbReference>
<keyword evidence="2" id="KW-1185">Reference proteome</keyword>
<reference evidence="1 2" key="1">
    <citation type="submission" date="2021-04" db="EMBL/GenBank/DDBJ databases">
        <title>Novel species identification of genus Shewanella.</title>
        <authorList>
            <person name="Liu G."/>
        </authorList>
    </citation>
    <scope>NUCLEOTIDE SEQUENCE [LARGE SCALE GENOMIC DNA]</scope>
    <source>
        <strain evidence="1 2">FJAT-54481</strain>
    </source>
</reference>
<gene>
    <name evidence="1" type="ORF">KDN34_02710</name>
</gene>
<evidence type="ECO:0008006" key="3">
    <source>
        <dbReference type="Google" id="ProtNLM"/>
    </source>
</evidence>
<organism evidence="1 2">
    <name type="scientific">Shewanella yunxiaonensis</name>
    <dbReference type="NCBI Taxonomy" id="2829809"/>
    <lineage>
        <taxon>Bacteria</taxon>
        <taxon>Pseudomonadati</taxon>
        <taxon>Pseudomonadota</taxon>
        <taxon>Gammaproteobacteria</taxon>
        <taxon>Alteromonadales</taxon>
        <taxon>Shewanellaceae</taxon>
        <taxon>Shewanella</taxon>
    </lineage>
</organism>
<dbReference type="EMBL" id="CP073587">
    <property type="protein sequence ID" value="QUN06395.1"/>
    <property type="molecule type" value="Genomic_DNA"/>
</dbReference>
<name>A0ABX7YVN0_9GAMM</name>
<dbReference type="RefSeq" id="WP_212595409.1">
    <property type="nucleotide sequence ID" value="NZ_CP073587.1"/>
</dbReference>
<evidence type="ECO:0000313" key="2">
    <source>
        <dbReference type="Proteomes" id="UP000679575"/>
    </source>
</evidence>
<protein>
    <recommendedName>
        <fullName evidence="3">Haemolysin-type calcium binding-related domain-containing protein</fullName>
    </recommendedName>
</protein>
<proteinExistence type="predicted"/>
<sequence length="91" mass="9848">MTITAPLQEPMLCFMSDADLGNITIEDNNDRSNKTQDDTITLGQQVISSSFSLAISPAEIQTSINFAYSRIDWTSADGETISDDLLTGTSP</sequence>
<accession>A0ABX7YVN0</accession>